<keyword evidence="2" id="KW-1185">Reference proteome</keyword>
<dbReference type="AlphaFoldDB" id="A0A1E8CND7"/>
<comment type="caution">
    <text evidence="1">The sequence shown here is derived from an EMBL/GenBank/DDBJ whole genome shotgun (WGS) entry which is preliminary data.</text>
</comment>
<evidence type="ECO:0000313" key="2">
    <source>
        <dbReference type="Proteomes" id="UP000175669"/>
    </source>
</evidence>
<dbReference type="RefSeq" id="WP_070117985.1">
    <property type="nucleotide sequence ID" value="NZ_CAXATG010000003.1"/>
</dbReference>
<dbReference type="Proteomes" id="UP000175669">
    <property type="component" value="Unassembled WGS sequence"/>
</dbReference>
<name>A0A1E8CND7_9GAMM</name>
<dbReference type="Gene3D" id="3.40.50.150">
    <property type="entry name" value="Vaccinia Virus protein VP39"/>
    <property type="match status" value="1"/>
</dbReference>
<sequence>MNDLYLPESLERYQLPWPQRHDRWLPHLPLLYDLAASLHPTLVVDLTLGDGEQASFAFCQAIKDHQVDSLVYAFGKADDPDTSNRYNRDHYAGFSYQLDAAPDQPEQRFAPQSIDLLHIDCQKEADAAATVSRWLPLIRAGGVLVLHAINTTPALWQDCQRHGQASLFPAGEGLGVLRLAGGTDVAIAGHTPLLGLLAGVDGAEQEQLCRLYEHVAAHVSLRASPEA</sequence>
<evidence type="ECO:0000313" key="1">
    <source>
        <dbReference type="EMBL" id="OFE13767.1"/>
    </source>
</evidence>
<dbReference type="InterPro" id="IPR029063">
    <property type="entry name" value="SAM-dependent_MTases_sf"/>
</dbReference>
<reference evidence="2" key="1">
    <citation type="submission" date="2016-07" db="EMBL/GenBank/DDBJ databases">
        <authorList>
            <person name="Florea S."/>
            <person name="Webb J.S."/>
            <person name="Jaromczyk J."/>
            <person name="Schardl C.L."/>
        </authorList>
    </citation>
    <scope>NUCLEOTIDE SEQUENCE [LARGE SCALE GENOMIC DNA]</scope>
    <source>
        <strain evidence="2">KCTC 42131</strain>
    </source>
</reference>
<accession>A0A1E8CND7</accession>
<gene>
    <name evidence="1" type="ORF">PHACT_12000</name>
</gene>
<dbReference type="Pfam" id="PF13578">
    <property type="entry name" value="Methyltransf_24"/>
    <property type="match status" value="1"/>
</dbReference>
<protein>
    <recommendedName>
        <fullName evidence="3">Methyltransferase domain-containing protein</fullName>
    </recommendedName>
</protein>
<organism evidence="1 2">
    <name type="scientific">Pseudohongiella acticola</name>
    <dbReference type="NCBI Taxonomy" id="1524254"/>
    <lineage>
        <taxon>Bacteria</taxon>
        <taxon>Pseudomonadati</taxon>
        <taxon>Pseudomonadota</taxon>
        <taxon>Gammaproteobacteria</taxon>
        <taxon>Pseudomonadales</taxon>
        <taxon>Pseudohongiellaceae</taxon>
        <taxon>Pseudohongiella</taxon>
    </lineage>
</organism>
<dbReference type="STRING" id="1524254.PHACT_12000"/>
<dbReference type="EMBL" id="MASR01000001">
    <property type="protein sequence ID" value="OFE13767.1"/>
    <property type="molecule type" value="Genomic_DNA"/>
</dbReference>
<proteinExistence type="predicted"/>
<evidence type="ECO:0008006" key="3">
    <source>
        <dbReference type="Google" id="ProtNLM"/>
    </source>
</evidence>